<proteinExistence type="predicted"/>
<comment type="caution">
    <text evidence="1">The sequence shown here is derived from an EMBL/GenBank/DDBJ whole genome shotgun (WGS) entry which is preliminary data.</text>
</comment>
<accession>A0A642VCJ0</accession>
<name>A0A642VCJ0_9ASCO</name>
<dbReference type="InterPro" id="IPR032675">
    <property type="entry name" value="LRR_dom_sf"/>
</dbReference>
<organism evidence="1 2">
    <name type="scientific">Trichomonascus ciferrii</name>
    <dbReference type="NCBI Taxonomy" id="44093"/>
    <lineage>
        <taxon>Eukaryota</taxon>
        <taxon>Fungi</taxon>
        <taxon>Dikarya</taxon>
        <taxon>Ascomycota</taxon>
        <taxon>Saccharomycotina</taxon>
        <taxon>Dipodascomycetes</taxon>
        <taxon>Dipodascales</taxon>
        <taxon>Trichomonascaceae</taxon>
        <taxon>Trichomonascus</taxon>
        <taxon>Trichomonascus ciferrii complex</taxon>
    </lineage>
</organism>
<dbReference type="AlphaFoldDB" id="A0A642VCJ0"/>
<dbReference type="Proteomes" id="UP000761534">
    <property type="component" value="Unassembled WGS sequence"/>
</dbReference>
<dbReference type="EMBL" id="SWFS01000093">
    <property type="protein sequence ID" value="KAA8916605.1"/>
    <property type="molecule type" value="Genomic_DNA"/>
</dbReference>
<keyword evidence="2" id="KW-1185">Reference proteome</keyword>
<sequence length="366" mass="41764">MDGPVRHGQNDLCQVDTSYKPRFWQNEFPVDAEERFIEHALSRQGVKGAKSLRMVCGETAARNSHLMSVEALKLSPWKGACDFVWRSICLLGRDSFGEFAKFAEAFSRERDFQCHHHSENDSIRRGYLLSYSFRPSQRIEFVSPQVSIGSLVSSLNALQFENLVLLDLSEVELTDQTYLDVMSLRKLEGLDVSTSSPGSPISDSILRSWSIATKNQWTRLRILRLNGRVAGKDNMSFVNLLRSNIIYVEGQSLSDSKLASNRLVGEDANTCLKLRGHKKSLAELYLRLRAMETDYGWKIRPKHRTLILDLIMAERSWKRKAKGKEACGYLRIQNEPEELKKRRHPPATVRQVKKTKGISATLSQFL</sequence>
<evidence type="ECO:0000313" key="1">
    <source>
        <dbReference type="EMBL" id="KAA8916605.1"/>
    </source>
</evidence>
<gene>
    <name evidence="1" type="ORF">TRICI_001231</name>
</gene>
<protein>
    <submittedName>
        <fullName evidence="1">Uncharacterized protein</fullName>
    </submittedName>
</protein>
<evidence type="ECO:0000313" key="2">
    <source>
        <dbReference type="Proteomes" id="UP000761534"/>
    </source>
</evidence>
<dbReference type="Gene3D" id="3.80.10.10">
    <property type="entry name" value="Ribonuclease Inhibitor"/>
    <property type="match status" value="1"/>
</dbReference>
<reference evidence="1" key="1">
    <citation type="journal article" date="2019" name="G3 (Bethesda)">
        <title>Genome Assemblies of Two Rare Opportunistic Yeast Pathogens: Diutina rugosa (syn. Candida rugosa) and Trichomonascus ciferrii (syn. Candida ciferrii).</title>
        <authorList>
            <person name="Mixao V."/>
            <person name="Saus E."/>
            <person name="Hansen A.P."/>
            <person name="Lass-Florl C."/>
            <person name="Gabaldon T."/>
        </authorList>
    </citation>
    <scope>NUCLEOTIDE SEQUENCE</scope>
    <source>
        <strain evidence="1">CBS 4856</strain>
    </source>
</reference>
<dbReference type="VEuPathDB" id="FungiDB:TRICI_001231"/>